<sequence length="307" mass="34415">MKKIRGRPRWFGVVIVVTFSVTAISADFYKWVDDRGNIHYADSIEGIPSQFRGQTEVKTFKKNRPESTVREQSERGERGHRSPAESKEEKDGLMRIEVKYKAYEGGARRIIIPVTFNGSVTAPMLLDTGAPGLVISPGLAQRLGVFDSDEGRLMTMAAGIGGSVPAVLTIIDSAQVGKAKDRFIPATVTGSISGAFAGLIGMDFLSNFSISIDTRRHVLILEQQPERPNMPAGHDRAWWRINFSQFAQMRAGWKEYSDRFKKLGGKQSSNVAMSKFAKNQYNEANKLFNKLEKYANHHSVPMHWRKY</sequence>
<evidence type="ECO:0000256" key="1">
    <source>
        <dbReference type="SAM" id="MobiDB-lite"/>
    </source>
</evidence>
<reference evidence="3" key="1">
    <citation type="submission" date="2018-06" db="EMBL/GenBank/DDBJ databases">
        <authorList>
            <person name="Zhirakovskaya E."/>
        </authorList>
    </citation>
    <scope>NUCLEOTIDE SEQUENCE</scope>
</reference>
<dbReference type="CDD" id="cd05483">
    <property type="entry name" value="retropepsin_like_bacteria"/>
    <property type="match status" value="1"/>
</dbReference>
<feature type="domain" description="DUF4124" evidence="2">
    <location>
        <begin position="18"/>
        <end position="59"/>
    </location>
</feature>
<dbReference type="SUPFAM" id="SSF50630">
    <property type="entry name" value="Acid proteases"/>
    <property type="match status" value="1"/>
</dbReference>
<gene>
    <name evidence="3" type="ORF">MNBD_NITROSPINAE02-253</name>
</gene>
<dbReference type="InterPro" id="IPR034122">
    <property type="entry name" value="Retropepsin-like_bacterial"/>
</dbReference>
<proteinExistence type="predicted"/>
<organism evidence="3">
    <name type="scientific">hydrothermal vent metagenome</name>
    <dbReference type="NCBI Taxonomy" id="652676"/>
    <lineage>
        <taxon>unclassified sequences</taxon>
        <taxon>metagenomes</taxon>
        <taxon>ecological metagenomes</taxon>
    </lineage>
</organism>
<dbReference type="Gene3D" id="2.40.70.10">
    <property type="entry name" value="Acid Proteases"/>
    <property type="match status" value="1"/>
</dbReference>
<feature type="region of interest" description="Disordered" evidence="1">
    <location>
        <begin position="54"/>
        <end position="90"/>
    </location>
</feature>
<dbReference type="InterPro" id="IPR025392">
    <property type="entry name" value="DUF4124"/>
</dbReference>
<name>A0A3B1CJV8_9ZZZZ</name>
<feature type="compositionally biased region" description="Basic and acidic residues" evidence="1">
    <location>
        <begin position="63"/>
        <end position="90"/>
    </location>
</feature>
<dbReference type="EMBL" id="UOGE01000099">
    <property type="protein sequence ID" value="VAX24983.1"/>
    <property type="molecule type" value="Genomic_DNA"/>
</dbReference>
<evidence type="ECO:0000313" key="3">
    <source>
        <dbReference type="EMBL" id="VAX24983.1"/>
    </source>
</evidence>
<dbReference type="Pfam" id="PF13511">
    <property type="entry name" value="DUF4124"/>
    <property type="match status" value="1"/>
</dbReference>
<accession>A0A3B1CJV8</accession>
<dbReference type="InterPro" id="IPR021109">
    <property type="entry name" value="Peptidase_aspartic_dom_sf"/>
</dbReference>
<dbReference type="AlphaFoldDB" id="A0A3B1CJV8"/>
<evidence type="ECO:0000259" key="2">
    <source>
        <dbReference type="Pfam" id="PF13511"/>
    </source>
</evidence>
<dbReference type="Pfam" id="PF13650">
    <property type="entry name" value="Asp_protease_2"/>
    <property type="match status" value="1"/>
</dbReference>
<protein>
    <recommendedName>
        <fullName evidence="2">DUF4124 domain-containing protein</fullName>
    </recommendedName>
</protein>